<dbReference type="STRING" id="29655.A0A0K9P557"/>
<dbReference type="InterPro" id="IPR002645">
    <property type="entry name" value="STAS_dom"/>
</dbReference>
<feature type="transmembrane region" description="Helical" evidence="5">
    <location>
        <begin position="354"/>
        <end position="376"/>
    </location>
</feature>
<evidence type="ECO:0000256" key="4">
    <source>
        <dbReference type="ARBA" id="ARBA00023136"/>
    </source>
</evidence>
<dbReference type="Pfam" id="PF01740">
    <property type="entry name" value="STAS"/>
    <property type="match status" value="1"/>
</dbReference>
<dbReference type="InterPro" id="IPR001902">
    <property type="entry name" value="SLC26A/SulP_fam"/>
</dbReference>
<sequence>MVMQLPQHHKVNFTSSKTFTSSFISEVKETLFPDDPFKYFYKPSSSTSSLSSRLERIWNLSAYFLPMLKWLPKYTLSKFQDDLVAGITIASVTIPQSICHARLTHLPPIIGLYSCFVPPLIYPIFGSSKNVAIGTVASASILSASIIGDEVSPIENPDLYLCLVFTSTFFAGIFQTMIGIFRLGILVDFLSKPTILGFMSGTATIIILQQCKGMLGLTHFTIEADAVYVVHSLYHHLQESSWETLLIGLVFVCFLLLAKYIVGPLKKGLNPLSIGHLTFNNQHLRTVIKAGIVTGSLALAEGIAVGRSLALMNNDHVDGNKEMIAFGMMNIVGSFTSCYLTTAPFSKSAVNYDYGCKTAMSNVVMATCIMLVLLFLGPFFRYTPLVSLASMILLSTGSLIKLKEIKELFKIDKFDFCICIISFLGVVFISMDIGLLISVSISVIKILLNAARPKTYKLGNFENTTMYQDVEQYPSSSTFSGILVLRICAPLFFANAGYLRERIKRWVESELDLVTSSGCQNLEYVILDVGGVTSIDKTSIVMLSEVWRYLTKRKIKLVLIDPRIEVMEKLVIAELVNLIGKEHVFISIDEAIISCQSSLLHHSDNSI</sequence>
<keyword evidence="2 5" id="KW-0812">Transmembrane</keyword>
<evidence type="ECO:0000313" key="8">
    <source>
        <dbReference type="Proteomes" id="UP000036987"/>
    </source>
</evidence>
<dbReference type="SUPFAM" id="SSF52091">
    <property type="entry name" value="SpoIIaa-like"/>
    <property type="match status" value="1"/>
</dbReference>
<dbReference type="Gene3D" id="3.30.750.24">
    <property type="entry name" value="STAS domain"/>
    <property type="match status" value="1"/>
</dbReference>
<dbReference type="AlphaFoldDB" id="A0A0K9P557"/>
<feature type="transmembrane region" description="Helical" evidence="5">
    <location>
        <begin position="106"/>
        <end position="125"/>
    </location>
</feature>
<dbReference type="GO" id="GO:0005886">
    <property type="term" value="C:plasma membrane"/>
    <property type="evidence" value="ECO:0000318"/>
    <property type="project" value="GO_Central"/>
</dbReference>
<dbReference type="Pfam" id="PF00916">
    <property type="entry name" value="Sulfate_transp"/>
    <property type="match status" value="1"/>
</dbReference>
<reference evidence="8" key="1">
    <citation type="journal article" date="2016" name="Nature">
        <title>The genome of the seagrass Zostera marina reveals angiosperm adaptation to the sea.</title>
        <authorList>
            <person name="Olsen J.L."/>
            <person name="Rouze P."/>
            <person name="Verhelst B."/>
            <person name="Lin Y.-C."/>
            <person name="Bayer T."/>
            <person name="Collen J."/>
            <person name="Dattolo E."/>
            <person name="De Paoli E."/>
            <person name="Dittami S."/>
            <person name="Maumus F."/>
            <person name="Michel G."/>
            <person name="Kersting A."/>
            <person name="Lauritano C."/>
            <person name="Lohaus R."/>
            <person name="Toepel M."/>
            <person name="Tonon T."/>
            <person name="Vanneste K."/>
            <person name="Amirebrahimi M."/>
            <person name="Brakel J."/>
            <person name="Bostroem C."/>
            <person name="Chovatia M."/>
            <person name="Grimwood J."/>
            <person name="Jenkins J.W."/>
            <person name="Jueterbock A."/>
            <person name="Mraz A."/>
            <person name="Stam W.T."/>
            <person name="Tice H."/>
            <person name="Bornberg-Bauer E."/>
            <person name="Green P.J."/>
            <person name="Pearson G.A."/>
            <person name="Procaccini G."/>
            <person name="Duarte C.M."/>
            <person name="Schmutz J."/>
            <person name="Reusch T.B.H."/>
            <person name="Van de Peer Y."/>
        </authorList>
    </citation>
    <scope>NUCLEOTIDE SEQUENCE [LARGE SCALE GENOMIC DNA]</scope>
    <source>
        <strain evidence="8">cv. Finnish</strain>
    </source>
</reference>
<keyword evidence="4 5" id="KW-0472">Membrane</keyword>
<feature type="transmembrane region" description="Helical" evidence="5">
    <location>
        <begin position="131"/>
        <end position="148"/>
    </location>
</feature>
<evidence type="ECO:0000256" key="2">
    <source>
        <dbReference type="ARBA" id="ARBA00022692"/>
    </source>
</evidence>
<evidence type="ECO:0000256" key="1">
    <source>
        <dbReference type="ARBA" id="ARBA00004141"/>
    </source>
</evidence>
<proteinExistence type="predicted"/>
<accession>A0A0K9P557</accession>
<name>A0A0K9P557_ZOSMR</name>
<feature type="transmembrane region" description="Helical" evidence="5">
    <location>
        <begin position="414"/>
        <end position="447"/>
    </location>
</feature>
<evidence type="ECO:0000256" key="5">
    <source>
        <dbReference type="SAM" id="Phobius"/>
    </source>
</evidence>
<evidence type="ECO:0000313" key="7">
    <source>
        <dbReference type="EMBL" id="KMZ63377.1"/>
    </source>
</evidence>
<comment type="caution">
    <text evidence="7">The sequence shown here is derived from an EMBL/GenBank/DDBJ whole genome shotgun (WGS) entry which is preliminary data.</text>
</comment>
<comment type="subcellular location">
    <subcellularLocation>
        <location evidence="1">Membrane</location>
        <topology evidence="1">Multi-pass membrane protein</topology>
    </subcellularLocation>
</comment>
<dbReference type="InterPro" id="IPR011547">
    <property type="entry name" value="SLC26A/SulP_dom"/>
</dbReference>
<keyword evidence="3 5" id="KW-1133">Transmembrane helix</keyword>
<dbReference type="CDD" id="cd07042">
    <property type="entry name" value="STAS_SulP_like_sulfate_transporter"/>
    <property type="match status" value="1"/>
</dbReference>
<keyword evidence="8" id="KW-1185">Reference proteome</keyword>
<feature type="transmembrane region" description="Helical" evidence="5">
    <location>
        <begin position="286"/>
        <end position="304"/>
    </location>
</feature>
<dbReference type="GO" id="GO:0022857">
    <property type="term" value="F:transmembrane transporter activity"/>
    <property type="evidence" value="ECO:0000318"/>
    <property type="project" value="GO_Central"/>
</dbReference>
<feature type="transmembrane region" description="Helical" evidence="5">
    <location>
        <begin position="479"/>
        <end position="499"/>
    </location>
</feature>
<evidence type="ECO:0000256" key="3">
    <source>
        <dbReference type="ARBA" id="ARBA00022989"/>
    </source>
</evidence>
<dbReference type="InterPro" id="IPR036513">
    <property type="entry name" value="STAS_dom_sf"/>
</dbReference>
<feature type="domain" description="STAS" evidence="6">
    <location>
        <begin position="472"/>
        <end position="595"/>
    </location>
</feature>
<dbReference type="OrthoDB" id="288203at2759"/>
<protein>
    <submittedName>
        <fullName evidence="7">Putative sulfate transporter 3.5</fullName>
    </submittedName>
</protein>
<dbReference type="GO" id="GO:0055085">
    <property type="term" value="P:transmembrane transport"/>
    <property type="evidence" value="ECO:0000318"/>
    <property type="project" value="GO_Central"/>
</dbReference>
<dbReference type="Proteomes" id="UP000036987">
    <property type="component" value="Unassembled WGS sequence"/>
</dbReference>
<dbReference type="EMBL" id="LFYR01001237">
    <property type="protein sequence ID" value="KMZ63377.1"/>
    <property type="molecule type" value="Genomic_DNA"/>
</dbReference>
<feature type="transmembrane region" description="Helical" evidence="5">
    <location>
        <begin position="382"/>
        <end position="402"/>
    </location>
</feature>
<evidence type="ECO:0000259" key="6">
    <source>
        <dbReference type="PROSITE" id="PS50801"/>
    </source>
</evidence>
<feature type="transmembrane region" description="Helical" evidence="5">
    <location>
        <begin position="324"/>
        <end position="342"/>
    </location>
</feature>
<gene>
    <name evidence="7" type="ORF">ZOSMA_40G00050</name>
</gene>
<feature type="transmembrane region" description="Helical" evidence="5">
    <location>
        <begin position="246"/>
        <end position="265"/>
    </location>
</feature>
<dbReference type="PANTHER" id="PTHR11814">
    <property type="entry name" value="SULFATE TRANSPORTER"/>
    <property type="match status" value="1"/>
</dbReference>
<dbReference type="PROSITE" id="PS50801">
    <property type="entry name" value="STAS"/>
    <property type="match status" value="1"/>
</dbReference>
<organism evidence="7 8">
    <name type="scientific">Zostera marina</name>
    <name type="common">Eelgrass</name>
    <dbReference type="NCBI Taxonomy" id="29655"/>
    <lineage>
        <taxon>Eukaryota</taxon>
        <taxon>Viridiplantae</taxon>
        <taxon>Streptophyta</taxon>
        <taxon>Embryophyta</taxon>
        <taxon>Tracheophyta</taxon>
        <taxon>Spermatophyta</taxon>
        <taxon>Magnoliopsida</taxon>
        <taxon>Liliopsida</taxon>
        <taxon>Zosteraceae</taxon>
        <taxon>Zostera</taxon>
    </lineage>
</organism>
<feature type="transmembrane region" description="Helical" evidence="5">
    <location>
        <begin position="160"/>
        <end position="183"/>
    </location>
</feature>